<dbReference type="Pfam" id="PF11874">
    <property type="entry name" value="DUF3394"/>
    <property type="match status" value="1"/>
</dbReference>
<feature type="transmembrane region" description="Helical" evidence="2">
    <location>
        <begin position="676"/>
        <end position="701"/>
    </location>
</feature>
<feature type="transmembrane region" description="Helical" evidence="2">
    <location>
        <begin position="466"/>
        <end position="489"/>
    </location>
</feature>
<feature type="transmembrane region" description="Helical" evidence="2">
    <location>
        <begin position="707"/>
        <end position="728"/>
    </location>
</feature>
<dbReference type="Pfam" id="PF06808">
    <property type="entry name" value="DctM"/>
    <property type="match status" value="1"/>
</dbReference>
<gene>
    <name evidence="4" type="ORF">BD293_1614</name>
</gene>
<feature type="transmembrane region" description="Helical" evidence="2">
    <location>
        <begin position="75"/>
        <end position="93"/>
    </location>
</feature>
<feature type="transmembrane region" description="Helical" evidence="2">
    <location>
        <begin position="154"/>
        <end position="173"/>
    </location>
</feature>
<dbReference type="InterPro" id="IPR010656">
    <property type="entry name" value="DctM"/>
</dbReference>
<feature type="transmembrane region" description="Helical" evidence="2">
    <location>
        <begin position="358"/>
        <end position="378"/>
    </location>
</feature>
<evidence type="ECO:0000259" key="3">
    <source>
        <dbReference type="Pfam" id="PF06808"/>
    </source>
</evidence>
<feature type="transmembrane region" description="Helical" evidence="2">
    <location>
        <begin position="335"/>
        <end position="352"/>
    </location>
</feature>
<keyword evidence="5" id="KW-1185">Reference proteome</keyword>
<evidence type="ECO:0000313" key="5">
    <source>
        <dbReference type="Proteomes" id="UP000320582"/>
    </source>
</evidence>
<feature type="transmembrane region" description="Helical" evidence="2">
    <location>
        <begin position="586"/>
        <end position="604"/>
    </location>
</feature>
<keyword evidence="1" id="KW-0813">Transport</keyword>
<dbReference type="EMBL" id="VFPT01000001">
    <property type="protein sequence ID" value="TQM92991.1"/>
    <property type="molecule type" value="Genomic_DNA"/>
</dbReference>
<evidence type="ECO:0000256" key="1">
    <source>
        <dbReference type="RuleBase" id="RU369079"/>
    </source>
</evidence>
<reference evidence="4 5" key="1">
    <citation type="submission" date="2019-06" db="EMBL/GenBank/DDBJ databases">
        <title>Genomic Encyclopedia of Archaeal and Bacterial Type Strains, Phase II (KMG-II): from individual species to whole genera.</title>
        <authorList>
            <person name="Goeker M."/>
        </authorList>
    </citation>
    <scope>NUCLEOTIDE SEQUENCE [LARGE SCALE GENOMIC DNA]</scope>
    <source>
        <strain evidence="4 5">DSM 18423</strain>
    </source>
</reference>
<dbReference type="Proteomes" id="UP000320582">
    <property type="component" value="Unassembled WGS sequence"/>
</dbReference>
<proteinExistence type="predicted"/>
<dbReference type="RefSeq" id="WP_142080624.1">
    <property type="nucleotide sequence ID" value="NZ_VFPT01000001.1"/>
</dbReference>
<evidence type="ECO:0000256" key="2">
    <source>
        <dbReference type="SAM" id="Phobius"/>
    </source>
</evidence>
<feature type="transmembrane region" description="Helical" evidence="2">
    <location>
        <begin position="425"/>
        <end position="445"/>
    </location>
</feature>
<sequence length="901" mass="97246">MSTAQKPEARQFSDDELQDLVASTDSGGRAPENRAVAILIASVAFLWSAFQIWIADPQFQFAQNIPYLRVIGSDMTRPMHLTFALFLAFLAYPAFKSSPRRYIPLYDWALAFIAAGSVFYIFWFSREISGSARQGRLTQLQTADVPILNNFEGLIGPVIFPQIIIGTIGLVLLLEASRRALGPALTIVGSIFLAYSYFGQGWLIPDLIAHEGRSFNGIINTQWLSTEGVFGIPLGVSTAFVFLFVLFGALLDKAGAGNYFIKLAFAGLGHLRGGPAKAAVVGSGATGLISGSSIANVVTTGTFTIPLMKRVGFTSEKAGAVEVSSSVNGQIMPPVMGAAAFLMVEFVGISYLEVIKHAFIPAVISYIALVYIVHLEALKNGIPALGKGASLLTMAWKTALGFVIAGVAFYSVIAAVDFLRATAPAIAGTITILALLGVYLGCLWVGSKRPDLELDDPKEKEIKLPVMRDVFPTGLHYLLPIIILIWFLMVERQSPAKSAYFAVMTMLFIILTQRPLKALFRGQTDLIAQFRQGVTDLVEGMIAGARNMIGIAVATGAAGVIVATVTRTPIGTELAGLVEMLALGNLFLMLVLVGLFSLVLGLGLPTTANYIVVSSLMATVVVSLGAQEGLIVPLIAAHLFVFYFGLMADVTPPVGLASFAASAVSGGDPIKTGFQAFFYSLRTLALPFLFIYNPTLILYGVDLGTAAGMMQAVFIFVIATFAMLLFAAATQGYFLARSKLYESAALLLVAFTLFVPNFWLDRVQPEFNRLSGLEFEQVLEQADTGDQLRLEVTGPDFNTGQMRSVTLVLDVDETAPDARVGQTGLFLMPESDRMVLDEPMFGSPFQRSLGDFDFYGSEPVELSAVLRPADRVPEQLFYIPALLLLFGVILLQRRRQTVPAF</sequence>
<organism evidence="4 5">
    <name type="scientific">Roseinatronobacter monicus</name>
    <dbReference type="NCBI Taxonomy" id="393481"/>
    <lineage>
        <taxon>Bacteria</taxon>
        <taxon>Pseudomonadati</taxon>
        <taxon>Pseudomonadota</taxon>
        <taxon>Alphaproteobacteria</taxon>
        <taxon>Rhodobacterales</taxon>
        <taxon>Paracoccaceae</taxon>
        <taxon>Roseinatronobacter</taxon>
    </lineage>
</organism>
<feature type="transmembrane region" description="Helical" evidence="2">
    <location>
        <begin position="740"/>
        <end position="760"/>
    </location>
</feature>
<dbReference type="InterPro" id="IPR021814">
    <property type="entry name" value="DUF3394"/>
</dbReference>
<evidence type="ECO:0000313" key="4">
    <source>
        <dbReference type="EMBL" id="TQM92991.1"/>
    </source>
</evidence>
<keyword evidence="2" id="KW-0472">Membrane</keyword>
<keyword evidence="2" id="KW-1133">Transmembrane helix</keyword>
<feature type="transmembrane region" description="Helical" evidence="2">
    <location>
        <begin position="399"/>
        <end position="419"/>
    </location>
</feature>
<feature type="transmembrane region" description="Helical" evidence="2">
    <location>
        <begin position="105"/>
        <end position="123"/>
    </location>
</feature>
<dbReference type="PANTHER" id="PTHR43849:SF2">
    <property type="entry name" value="BLL3936 PROTEIN"/>
    <property type="match status" value="1"/>
</dbReference>
<feature type="transmembrane region" description="Helical" evidence="2">
    <location>
        <begin position="616"/>
        <end position="636"/>
    </location>
</feature>
<keyword evidence="1" id="KW-1003">Cell membrane</keyword>
<keyword evidence="1" id="KW-0997">Cell inner membrane</keyword>
<feature type="transmembrane region" description="Helical" evidence="2">
    <location>
        <begin position="35"/>
        <end position="55"/>
    </location>
</feature>
<feature type="domain" description="TRAP C4-dicarboxylate transport system permease DctM subunit" evidence="3">
    <location>
        <begin position="169"/>
        <end position="700"/>
    </location>
</feature>
<feature type="transmembrane region" description="Helical" evidence="2">
    <location>
        <begin position="230"/>
        <end position="251"/>
    </location>
</feature>
<feature type="transmembrane region" description="Helical" evidence="2">
    <location>
        <begin position="642"/>
        <end position="664"/>
    </location>
</feature>
<name>A0A543KD36_9RHOB</name>
<dbReference type="NCBIfam" id="TIGR02123">
    <property type="entry name" value="TRAP_fused"/>
    <property type="match status" value="1"/>
</dbReference>
<comment type="function">
    <text evidence="1">Part of the tripartite ATP-independent periplasmic (TRAP) transport system.</text>
</comment>
<keyword evidence="2" id="KW-0812">Transmembrane</keyword>
<dbReference type="GO" id="GO:0005886">
    <property type="term" value="C:plasma membrane"/>
    <property type="evidence" value="ECO:0007669"/>
    <property type="project" value="UniProtKB-SubCell"/>
</dbReference>
<dbReference type="GO" id="GO:0022857">
    <property type="term" value="F:transmembrane transporter activity"/>
    <property type="evidence" value="ECO:0007669"/>
    <property type="project" value="UniProtKB-UniRule"/>
</dbReference>
<accession>A0A543KD36</accession>
<feature type="transmembrane region" description="Helical" evidence="2">
    <location>
        <begin position="180"/>
        <end position="198"/>
    </location>
</feature>
<dbReference type="InterPro" id="IPR011853">
    <property type="entry name" value="TRAP_DctM-Dct_fused"/>
</dbReference>
<comment type="subcellular location">
    <subcellularLocation>
        <location evidence="1">Cell inner membrane</location>
        <topology evidence="1">Multi-pass membrane protein</topology>
    </subcellularLocation>
</comment>
<comment type="caution">
    <text evidence="4">The sequence shown here is derived from an EMBL/GenBank/DDBJ whole genome shotgun (WGS) entry which is preliminary data.</text>
</comment>
<dbReference type="OrthoDB" id="9759894at2"/>
<dbReference type="PANTHER" id="PTHR43849">
    <property type="entry name" value="BLL3936 PROTEIN"/>
    <property type="match status" value="1"/>
</dbReference>
<protein>
    <submittedName>
        <fullName evidence="4">TRAP transporter 4TM/12TM fusion protein</fullName>
    </submittedName>
</protein>
<feature type="transmembrane region" description="Helical" evidence="2">
    <location>
        <begin position="875"/>
        <end position="891"/>
    </location>
</feature>
<feature type="transmembrane region" description="Helical" evidence="2">
    <location>
        <begin position="548"/>
        <end position="566"/>
    </location>
</feature>
<dbReference type="AlphaFoldDB" id="A0A543KD36"/>